<dbReference type="InterPro" id="IPR015159">
    <property type="entry name" value="Rec107"/>
</dbReference>
<evidence type="ECO:0000313" key="2">
    <source>
        <dbReference type="EMBL" id="CCD23967.1"/>
    </source>
</evidence>
<evidence type="ECO:0000256" key="1">
    <source>
        <dbReference type="SAM" id="Coils"/>
    </source>
</evidence>
<dbReference type="GO" id="GO:0007131">
    <property type="term" value="P:reciprocal meiotic recombination"/>
    <property type="evidence" value="ECO:0007669"/>
    <property type="project" value="EnsemblFungi"/>
</dbReference>
<dbReference type="GO" id="GO:0042802">
    <property type="term" value="F:identical protein binding"/>
    <property type="evidence" value="ECO:0007669"/>
    <property type="project" value="EnsemblFungi"/>
</dbReference>
<organism evidence="2 3">
    <name type="scientific">Naumovozyma dairenensis (strain ATCC 10597 / BCRC 20456 / CBS 421 / NBRC 0211 / NRRL Y-12639)</name>
    <name type="common">Saccharomyces dairenensis</name>
    <dbReference type="NCBI Taxonomy" id="1071378"/>
    <lineage>
        <taxon>Eukaryota</taxon>
        <taxon>Fungi</taxon>
        <taxon>Dikarya</taxon>
        <taxon>Ascomycota</taxon>
        <taxon>Saccharomycotina</taxon>
        <taxon>Saccharomycetes</taxon>
        <taxon>Saccharomycetales</taxon>
        <taxon>Saccharomycetaceae</taxon>
        <taxon>Naumovozyma</taxon>
    </lineage>
</organism>
<dbReference type="Proteomes" id="UP000000689">
    <property type="component" value="Chromosome 3"/>
</dbReference>
<dbReference type="GO" id="GO:0000794">
    <property type="term" value="C:condensed nuclear chromosome"/>
    <property type="evidence" value="ECO:0007669"/>
    <property type="project" value="EnsemblFungi"/>
</dbReference>
<accession>G0W856</accession>
<name>G0W856_NAUDC</name>
<gene>
    <name evidence="2" type="primary">NDAI0C03070</name>
    <name evidence="2" type="ordered locus">NDAI_0C03070</name>
</gene>
<dbReference type="KEGG" id="ndi:NDAI_0C03070"/>
<dbReference type="EMBL" id="HE580269">
    <property type="protein sequence ID" value="CCD23967.1"/>
    <property type="molecule type" value="Genomic_DNA"/>
</dbReference>
<proteinExistence type="predicted"/>
<dbReference type="OrthoDB" id="3997928at2759"/>
<dbReference type="RefSeq" id="XP_003669210.1">
    <property type="nucleotide sequence ID" value="XM_003669162.1"/>
</dbReference>
<dbReference type="GeneID" id="11496342"/>
<dbReference type="Pfam" id="PF09074">
    <property type="entry name" value="Mer2"/>
    <property type="match status" value="1"/>
</dbReference>
<dbReference type="STRING" id="1071378.G0W856"/>
<dbReference type="HOGENOM" id="CLU_1046568_0_0_1"/>
<dbReference type="AlphaFoldDB" id="G0W856"/>
<evidence type="ECO:0000313" key="3">
    <source>
        <dbReference type="Proteomes" id="UP000000689"/>
    </source>
</evidence>
<dbReference type="eggNOG" id="ENOG502S5X2">
    <property type="taxonomic scope" value="Eukaryota"/>
</dbReference>
<keyword evidence="3" id="KW-1185">Reference proteome</keyword>
<sequence>MARTSTEDISTDITSSSSIVISSPVRSSHNSSPLKLNEADKEILKWAGKLELESCDLREKSSELIGLLKKNSTQLTSVISTLNEIVISTKKNAVMKLIKKLEKQLTIVQNQKVQSQNVVNKTVTLRSKRQRTDTKSNLEQDELEKLTAKFRRNIDDKHRQIIKSNECTQSMLFNVNKQLQDMGDVLLSMSNDLQTLSQRQSTLENGMNSINSNISRLMTRAPLTHKDLPSNGTTLDEDELKRIQNENIKASSFGPITRSRKQMNSMKNDVKFSLSPFENPSGNNNEHRLPTNRDISLTRTIIPWNELIEDKKDVLAYSSEL</sequence>
<dbReference type="OMA" id="RTIIPWE"/>
<protein>
    <submittedName>
        <fullName evidence="2">Uncharacterized protein</fullName>
    </submittedName>
</protein>
<feature type="coiled-coil region" evidence="1">
    <location>
        <begin position="91"/>
        <end position="118"/>
    </location>
</feature>
<reference evidence="2 3" key="1">
    <citation type="journal article" date="2011" name="Proc. Natl. Acad. Sci. U.S.A.">
        <title>Evolutionary erosion of yeast sex chromosomes by mating-type switching accidents.</title>
        <authorList>
            <person name="Gordon J.L."/>
            <person name="Armisen D."/>
            <person name="Proux-Wera E."/>
            <person name="Oheigeartaigh S.S."/>
            <person name="Byrne K.P."/>
            <person name="Wolfe K.H."/>
        </authorList>
    </citation>
    <scope>NUCLEOTIDE SEQUENCE [LARGE SCALE GENOMIC DNA]</scope>
    <source>
        <strain evidence="3">ATCC 10597 / BCRC 20456 / CBS 421 / NBRC 0211 / NRRL Y-12639</strain>
    </source>
</reference>
<keyword evidence="1" id="KW-0175">Coiled coil</keyword>